<proteinExistence type="predicted"/>
<feature type="transmembrane region" description="Helical" evidence="1">
    <location>
        <begin position="138"/>
        <end position="159"/>
    </location>
</feature>
<keyword evidence="1" id="KW-0812">Transmembrane</keyword>
<keyword evidence="1" id="KW-1133">Transmembrane helix</keyword>
<feature type="transmembrane region" description="Helical" evidence="1">
    <location>
        <begin position="218"/>
        <end position="240"/>
    </location>
</feature>
<accession>A0A6N7VUV1</accession>
<dbReference type="RefSeq" id="WP_154540315.1">
    <property type="nucleotide sequence ID" value="NZ_JAXDSU010000072.1"/>
</dbReference>
<evidence type="ECO:0000313" key="3">
    <source>
        <dbReference type="Proteomes" id="UP000441925"/>
    </source>
</evidence>
<dbReference type="PANTHER" id="PTHR39177">
    <property type="entry name" value="ABC TRANSPORTER PERMEASE YTRC-RELATED"/>
    <property type="match status" value="1"/>
</dbReference>
<feature type="transmembrane region" description="Helical" evidence="1">
    <location>
        <begin position="15"/>
        <end position="33"/>
    </location>
</feature>
<name>A0A6N7VUV1_9FIRM</name>
<feature type="transmembrane region" description="Helical" evidence="1">
    <location>
        <begin position="383"/>
        <end position="407"/>
    </location>
</feature>
<feature type="transmembrane region" description="Helical" evidence="1">
    <location>
        <begin position="358"/>
        <end position="377"/>
    </location>
</feature>
<organism evidence="2 3">
    <name type="scientific">Anaerococcus porci</name>
    <dbReference type="NCBI Taxonomy" id="2652269"/>
    <lineage>
        <taxon>Bacteria</taxon>
        <taxon>Bacillati</taxon>
        <taxon>Bacillota</taxon>
        <taxon>Tissierellia</taxon>
        <taxon>Tissierellales</taxon>
        <taxon>Peptoniphilaceae</taxon>
        <taxon>Anaerococcus</taxon>
    </lineage>
</organism>
<sequence length="413" mass="47585">MTDLKKQGQILLKRNGFWILLTFLLALLFTGIIQNNSLDSTHSTLIANANDLNLMGETGRKYSLDTRIDKKFFDENEKLYEELSEKYEVDKYKDFDYNEASEKEQKEFDEYNLKNGEYLSSLKSYKFTKEGLLFNRDMYMFDGLGIVLVLALAFLFTSMEHATSYYEFSKMYPWSRKKDFLMKVLIGSGIIFIFSILSSILSYMIISTSNFDILKIGLGFIPAILKNIIYLLVMFVIFMSTGILAGNVIGHFGLSVMFLFFLDLLDLIFANIKNIFTGGFEWEGGIYSIIDRIFPEGNRINTVIRTILRPINEFDRTNASRLGLLIFSIIVFFIALSLIDRLKTENSGIMIMIKPIEILAKVMITLLVASYGTLIFQNSVFDGFSIVNIFIFIILTYVFIKIFNILFKLKLKV</sequence>
<protein>
    <submittedName>
        <fullName evidence="2">Uncharacterized protein</fullName>
    </submittedName>
</protein>
<dbReference type="EMBL" id="VULQ01000005">
    <property type="protein sequence ID" value="MSS77804.1"/>
    <property type="molecule type" value="Genomic_DNA"/>
</dbReference>
<keyword evidence="1" id="KW-0472">Membrane</keyword>
<feature type="transmembrane region" description="Helical" evidence="1">
    <location>
        <begin position="180"/>
        <end position="206"/>
    </location>
</feature>
<dbReference type="AlphaFoldDB" id="A0A6N7VUV1"/>
<feature type="transmembrane region" description="Helical" evidence="1">
    <location>
        <begin position="319"/>
        <end position="338"/>
    </location>
</feature>
<reference evidence="2 3" key="1">
    <citation type="submission" date="2019-08" db="EMBL/GenBank/DDBJ databases">
        <title>In-depth cultivation of the pig gut microbiome towards novel bacterial diversity and tailored functional studies.</title>
        <authorList>
            <person name="Wylensek D."/>
            <person name="Hitch T.C.A."/>
            <person name="Clavel T."/>
        </authorList>
    </citation>
    <scope>NUCLEOTIDE SEQUENCE [LARGE SCALE GENOMIC DNA]</scope>
    <source>
        <strain evidence="2 3">WCA-380-WT-2B</strain>
    </source>
</reference>
<keyword evidence="3" id="KW-1185">Reference proteome</keyword>
<evidence type="ECO:0000256" key="1">
    <source>
        <dbReference type="SAM" id="Phobius"/>
    </source>
</evidence>
<dbReference type="PANTHER" id="PTHR39177:SF1">
    <property type="entry name" value="ABC TRANSPORTER PERMEASE YTRC-RELATED"/>
    <property type="match status" value="1"/>
</dbReference>
<dbReference type="Proteomes" id="UP000441925">
    <property type="component" value="Unassembled WGS sequence"/>
</dbReference>
<comment type="caution">
    <text evidence="2">The sequence shown here is derived from an EMBL/GenBank/DDBJ whole genome shotgun (WGS) entry which is preliminary data.</text>
</comment>
<evidence type="ECO:0000313" key="2">
    <source>
        <dbReference type="EMBL" id="MSS77804.1"/>
    </source>
</evidence>
<feature type="transmembrane region" description="Helical" evidence="1">
    <location>
        <begin position="252"/>
        <end position="272"/>
    </location>
</feature>
<dbReference type="InterPro" id="IPR053046">
    <property type="entry name" value="ABC-5_transporter"/>
</dbReference>
<gene>
    <name evidence="2" type="ORF">FYJ26_05150</name>
</gene>